<sequence>MSSPSTTIATPASAIEPTADQYHAINTLVECLITGPVFLLYYRLLVDSGEHAAKREALLTYCQRSVQRAISNGTVPEIPPTVTMGDLRPCLQDNELIDQCQTLVESQDIAIDEFGSCFVKVSGHSAQNTVDSCSENGPTSSEHHEENEGEKVPVYYQQRDTSSGLAPKRAPWNDGQANARRIAHKLNPELYEELKKNVGRGPGLSRWNKTMDLMQTIMSEREWNRYHDIAEKINSGQLESVNVD</sequence>
<accession>A0ABR1J9W2</accession>
<name>A0ABR1J9W2_9AGAR</name>
<comment type="caution">
    <text evidence="2">The sequence shown here is derived from an EMBL/GenBank/DDBJ whole genome shotgun (WGS) entry which is preliminary data.</text>
</comment>
<protein>
    <submittedName>
        <fullName evidence="2">Uncharacterized protein</fullName>
    </submittedName>
</protein>
<organism evidence="2 3">
    <name type="scientific">Marasmiellus scandens</name>
    <dbReference type="NCBI Taxonomy" id="2682957"/>
    <lineage>
        <taxon>Eukaryota</taxon>
        <taxon>Fungi</taxon>
        <taxon>Dikarya</taxon>
        <taxon>Basidiomycota</taxon>
        <taxon>Agaricomycotina</taxon>
        <taxon>Agaricomycetes</taxon>
        <taxon>Agaricomycetidae</taxon>
        <taxon>Agaricales</taxon>
        <taxon>Marasmiineae</taxon>
        <taxon>Omphalotaceae</taxon>
        <taxon>Marasmiellus</taxon>
    </lineage>
</organism>
<reference evidence="2 3" key="1">
    <citation type="submission" date="2024-01" db="EMBL/GenBank/DDBJ databases">
        <title>A draft genome for the cacao thread blight pathogen Marasmiellus scandens.</title>
        <authorList>
            <person name="Baruah I.K."/>
            <person name="Leung J."/>
            <person name="Bukari Y."/>
            <person name="Amoako-Attah I."/>
            <person name="Meinhardt L.W."/>
            <person name="Bailey B.A."/>
            <person name="Cohen S.P."/>
        </authorList>
    </citation>
    <scope>NUCLEOTIDE SEQUENCE [LARGE SCALE GENOMIC DNA]</scope>
    <source>
        <strain evidence="2 3">GH-19</strain>
    </source>
</reference>
<keyword evidence="3" id="KW-1185">Reference proteome</keyword>
<evidence type="ECO:0000256" key="1">
    <source>
        <dbReference type="SAM" id="MobiDB-lite"/>
    </source>
</evidence>
<evidence type="ECO:0000313" key="3">
    <source>
        <dbReference type="Proteomes" id="UP001498398"/>
    </source>
</evidence>
<gene>
    <name evidence="2" type="ORF">VKT23_012827</name>
</gene>
<dbReference type="EMBL" id="JBANRG010000033">
    <property type="protein sequence ID" value="KAK7450518.1"/>
    <property type="molecule type" value="Genomic_DNA"/>
</dbReference>
<feature type="compositionally biased region" description="Basic and acidic residues" evidence="1">
    <location>
        <begin position="141"/>
        <end position="151"/>
    </location>
</feature>
<dbReference type="Proteomes" id="UP001498398">
    <property type="component" value="Unassembled WGS sequence"/>
</dbReference>
<evidence type="ECO:0000313" key="2">
    <source>
        <dbReference type="EMBL" id="KAK7450518.1"/>
    </source>
</evidence>
<proteinExistence type="predicted"/>
<feature type="region of interest" description="Disordered" evidence="1">
    <location>
        <begin position="128"/>
        <end position="152"/>
    </location>
</feature>
<feature type="compositionally biased region" description="Polar residues" evidence="1">
    <location>
        <begin position="128"/>
        <end position="140"/>
    </location>
</feature>